<dbReference type="PANTHER" id="PTHR35103:SF1">
    <property type="entry name" value="OS06G0115700 PROTEIN"/>
    <property type="match status" value="1"/>
</dbReference>
<reference evidence="2" key="1">
    <citation type="submission" date="2023-02" db="EMBL/GenBank/DDBJ databases">
        <title>Genome of toxic invasive species Heracleum sosnowskyi carries increased number of genes despite the absence of recent whole-genome duplications.</title>
        <authorList>
            <person name="Schelkunov M."/>
            <person name="Shtratnikova V."/>
            <person name="Makarenko M."/>
            <person name="Klepikova A."/>
            <person name="Omelchenko D."/>
            <person name="Novikova G."/>
            <person name="Obukhova E."/>
            <person name="Bogdanov V."/>
            <person name="Penin A."/>
            <person name="Logacheva M."/>
        </authorList>
    </citation>
    <scope>NUCLEOTIDE SEQUENCE</scope>
    <source>
        <strain evidence="2">Hsosn_3</strain>
        <tissue evidence="2">Leaf</tissue>
    </source>
</reference>
<dbReference type="AlphaFoldDB" id="A0AAD8ND09"/>
<feature type="region of interest" description="Disordered" evidence="1">
    <location>
        <begin position="163"/>
        <end position="213"/>
    </location>
</feature>
<feature type="region of interest" description="Disordered" evidence="1">
    <location>
        <begin position="71"/>
        <end position="146"/>
    </location>
</feature>
<dbReference type="GO" id="GO:0005840">
    <property type="term" value="C:ribosome"/>
    <property type="evidence" value="ECO:0007669"/>
    <property type="project" value="UniProtKB-KW"/>
</dbReference>
<keyword evidence="3" id="KW-1185">Reference proteome</keyword>
<dbReference type="EMBL" id="JAUIZM010000001">
    <property type="protein sequence ID" value="KAK1405334.1"/>
    <property type="molecule type" value="Genomic_DNA"/>
</dbReference>
<feature type="compositionally biased region" description="Basic and acidic residues" evidence="1">
    <location>
        <begin position="176"/>
        <end position="187"/>
    </location>
</feature>
<keyword evidence="2" id="KW-0687">Ribonucleoprotein</keyword>
<evidence type="ECO:0000313" key="3">
    <source>
        <dbReference type="Proteomes" id="UP001237642"/>
    </source>
</evidence>
<feature type="compositionally biased region" description="Basic and acidic residues" evidence="1">
    <location>
        <begin position="71"/>
        <end position="98"/>
    </location>
</feature>
<comment type="caution">
    <text evidence="2">The sequence shown here is derived from an EMBL/GenBank/DDBJ whole genome shotgun (WGS) entry which is preliminary data.</text>
</comment>
<proteinExistence type="predicted"/>
<organism evidence="2 3">
    <name type="scientific">Heracleum sosnowskyi</name>
    <dbReference type="NCBI Taxonomy" id="360622"/>
    <lineage>
        <taxon>Eukaryota</taxon>
        <taxon>Viridiplantae</taxon>
        <taxon>Streptophyta</taxon>
        <taxon>Embryophyta</taxon>
        <taxon>Tracheophyta</taxon>
        <taxon>Spermatophyta</taxon>
        <taxon>Magnoliopsida</taxon>
        <taxon>eudicotyledons</taxon>
        <taxon>Gunneridae</taxon>
        <taxon>Pentapetalae</taxon>
        <taxon>asterids</taxon>
        <taxon>campanulids</taxon>
        <taxon>Apiales</taxon>
        <taxon>Apiaceae</taxon>
        <taxon>Apioideae</taxon>
        <taxon>apioid superclade</taxon>
        <taxon>Tordylieae</taxon>
        <taxon>Tordyliinae</taxon>
        <taxon>Heracleum</taxon>
    </lineage>
</organism>
<evidence type="ECO:0000256" key="1">
    <source>
        <dbReference type="SAM" id="MobiDB-lite"/>
    </source>
</evidence>
<name>A0AAD8ND09_9APIA</name>
<accession>A0AAD8ND09</accession>
<keyword evidence="2" id="KW-0689">Ribosomal protein</keyword>
<evidence type="ECO:0000313" key="2">
    <source>
        <dbReference type="EMBL" id="KAK1405334.1"/>
    </source>
</evidence>
<sequence>MVVSLGPGKFYGSSLPRPRFYTDVRFNEERVDPPGPVLDSLMSWAEEAHWSMGGLNVKRLRFQGRIEGNMDKIKAESERSAKNSAKKSEKKSAKKSEGGQEAGESVEMSPEAPPAPFMVKRKRRFLVDEDESDGEESGKRGAVRKLGDDFEKVAEECGLKKVGEGSEGVATRSRSGRSEGLEAEKVKLKGKKWKSKGNGEIGARVSPRLAKRG</sequence>
<gene>
    <name evidence="2" type="ORF">POM88_004939</name>
</gene>
<dbReference type="PANTHER" id="PTHR35103">
    <property type="entry name" value="OS06G0115700 PROTEIN"/>
    <property type="match status" value="1"/>
</dbReference>
<dbReference type="Proteomes" id="UP001237642">
    <property type="component" value="Unassembled WGS sequence"/>
</dbReference>
<reference evidence="2" key="2">
    <citation type="submission" date="2023-05" db="EMBL/GenBank/DDBJ databases">
        <authorList>
            <person name="Schelkunov M.I."/>
        </authorList>
    </citation>
    <scope>NUCLEOTIDE SEQUENCE</scope>
    <source>
        <strain evidence="2">Hsosn_3</strain>
        <tissue evidence="2">Leaf</tissue>
    </source>
</reference>
<protein>
    <submittedName>
        <fullName evidence="2">50S ribosomal protein like</fullName>
    </submittedName>
</protein>